<proteinExistence type="predicted"/>
<name>A0A6J1FUQ3_CUCMO</name>
<dbReference type="PANTHER" id="PTHR34052">
    <property type="entry name" value="GLYCINE-RICH PROTEIN-LIKE"/>
    <property type="match status" value="1"/>
</dbReference>
<feature type="domain" description="Phytocyanin" evidence="3">
    <location>
        <begin position="130"/>
        <end position="245"/>
    </location>
</feature>
<feature type="compositionally biased region" description="Basic residues" evidence="1">
    <location>
        <begin position="99"/>
        <end position="109"/>
    </location>
</feature>
<organism evidence="4 5">
    <name type="scientific">Cucurbita moschata</name>
    <name type="common">Winter crookneck squash</name>
    <name type="synonym">Cucurbita pepo var. moschata</name>
    <dbReference type="NCBI Taxonomy" id="3662"/>
    <lineage>
        <taxon>Eukaryota</taxon>
        <taxon>Viridiplantae</taxon>
        <taxon>Streptophyta</taxon>
        <taxon>Embryophyta</taxon>
        <taxon>Tracheophyta</taxon>
        <taxon>Spermatophyta</taxon>
        <taxon>Magnoliopsida</taxon>
        <taxon>eudicotyledons</taxon>
        <taxon>Gunneridae</taxon>
        <taxon>Pentapetalae</taxon>
        <taxon>rosids</taxon>
        <taxon>fabids</taxon>
        <taxon>Cucurbitales</taxon>
        <taxon>Cucurbitaceae</taxon>
        <taxon>Cucurbiteae</taxon>
        <taxon>Cucurbita</taxon>
    </lineage>
</organism>
<dbReference type="KEGG" id="cmos:111448602"/>
<keyword evidence="4" id="KW-1185">Reference proteome</keyword>
<accession>A0A6J1FUQ3</accession>
<protein>
    <submittedName>
        <fullName evidence="5">Alpha carbonic anhydrase 8-like</fullName>
    </submittedName>
</protein>
<dbReference type="Gene3D" id="2.60.40.420">
    <property type="entry name" value="Cupredoxins - blue copper proteins"/>
    <property type="match status" value="1"/>
</dbReference>
<reference evidence="5" key="1">
    <citation type="submission" date="2025-08" db="UniProtKB">
        <authorList>
            <consortium name="RefSeq"/>
        </authorList>
    </citation>
    <scope>IDENTIFICATION</scope>
    <source>
        <tissue evidence="5">Young leaves</tissue>
    </source>
</reference>
<dbReference type="PROSITE" id="PS51485">
    <property type="entry name" value="PHYTOCYANIN"/>
    <property type="match status" value="1"/>
</dbReference>
<gene>
    <name evidence="5" type="primary">LOC111448602</name>
</gene>
<dbReference type="PANTHER" id="PTHR34052:SF1">
    <property type="entry name" value="OS06G0216700 PROTEIN"/>
    <property type="match status" value="1"/>
</dbReference>
<keyword evidence="2" id="KW-0732">Signal</keyword>
<evidence type="ECO:0000259" key="3">
    <source>
        <dbReference type="PROSITE" id="PS51485"/>
    </source>
</evidence>
<dbReference type="InterPro" id="IPR003245">
    <property type="entry name" value="Phytocyanin_dom"/>
</dbReference>
<evidence type="ECO:0000256" key="2">
    <source>
        <dbReference type="SAM" id="SignalP"/>
    </source>
</evidence>
<dbReference type="Proteomes" id="UP000504609">
    <property type="component" value="Unplaced"/>
</dbReference>
<dbReference type="GeneID" id="111448602"/>
<dbReference type="SUPFAM" id="SSF49503">
    <property type="entry name" value="Cupredoxins"/>
    <property type="match status" value="1"/>
</dbReference>
<feature type="chain" id="PRO_5026657048" evidence="2">
    <location>
        <begin position="24"/>
        <end position="247"/>
    </location>
</feature>
<dbReference type="GO" id="GO:0009055">
    <property type="term" value="F:electron transfer activity"/>
    <property type="evidence" value="ECO:0007669"/>
    <property type="project" value="InterPro"/>
</dbReference>
<evidence type="ECO:0000313" key="4">
    <source>
        <dbReference type="Proteomes" id="UP000504609"/>
    </source>
</evidence>
<sequence length="247" mass="27263">MPSISSKLLILFIWACLSTLSSANQPWFWAHNCSSPFNPTHHPSPPPPTSPTSRTPPSQSLPPSPPRSRRPRTPPSQQMPSPPPPSPQLPPPPPPPRSQRPRTPPRSRGPRTPPSQQSSPPPPPPTPPSRKIIVGGSEHWHLGFDYNDWALKNGPFHINDILVFKYDPPNSTTPAHSVYQLPNMRSFVNCDLGKAKMLANSTQGSTENGFEFQLKHQNPYYFACGEANGFHCQTGSMKFTLTPILQG</sequence>
<dbReference type="Pfam" id="PF02298">
    <property type="entry name" value="Cu_bind_like"/>
    <property type="match status" value="1"/>
</dbReference>
<feature type="compositionally biased region" description="Pro residues" evidence="1">
    <location>
        <begin position="119"/>
        <end position="128"/>
    </location>
</feature>
<dbReference type="RefSeq" id="XP_022944052.1">
    <property type="nucleotide sequence ID" value="XM_023088284.1"/>
</dbReference>
<feature type="signal peptide" evidence="2">
    <location>
        <begin position="1"/>
        <end position="23"/>
    </location>
</feature>
<dbReference type="InterPro" id="IPR008972">
    <property type="entry name" value="Cupredoxin"/>
</dbReference>
<dbReference type="PRINTS" id="PR01217">
    <property type="entry name" value="PRICHEXTENSN"/>
</dbReference>
<dbReference type="AlphaFoldDB" id="A0A6J1FUQ3"/>
<feature type="region of interest" description="Disordered" evidence="1">
    <location>
        <begin position="39"/>
        <end position="133"/>
    </location>
</feature>
<evidence type="ECO:0000313" key="5">
    <source>
        <dbReference type="RefSeq" id="XP_022944052.1"/>
    </source>
</evidence>
<evidence type="ECO:0000256" key="1">
    <source>
        <dbReference type="SAM" id="MobiDB-lite"/>
    </source>
</evidence>
<feature type="compositionally biased region" description="Pro residues" evidence="1">
    <location>
        <begin position="80"/>
        <end position="98"/>
    </location>
</feature>